<feature type="compositionally biased region" description="Basic and acidic residues" evidence="7">
    <location>
        <begin position="28"/>
        <end position="37"/>
    </location>
</feature>
<evidence type="ECO:0000256" key="5">
    <source>
        <dbReference type="ARBA" id="ARBA00023242"/>
    </source>
</evidence>
<comment type="subcellular location">
    <subcellularLocation>
        <location evidence="1">Nucleus</location>
    </subcellularLocation>
</comment>
<evidence type="ECO:0000313" key="10">
    <source>
        <dbReference type="Proteomes" id="UP000801864"/>
    </source>
</evidence>
<dbReference type="InterPro" id="IPR056751">
    <property type="entry name" value="PAS_13"/>
</dbReference>
<sequence length="1476" mass="164597">MSERKATGATATATTTTTTTAPGAMDAKGSKVVERSKMAAKGDAAERDKDHEGRGAGKNPKKRRKVNHGTQNLLEPSLPFPVLAGQNTERAEGTNGRCTVVVLPPFMPSALPFYPHLSPHCSVRFIRPVTLEEQVSSERPCTRCIKRNIGHLCHDEPRESDPKKKTVVSKTASTASVDESDTMSQSDVGHSSISSAMGPPPTFDGARQRANSAIGAGGVLGQANPLSLVQPDASSGLQANALNNNGNANQFAGFSDAWLTAQNYHDMNTYNPNYLIGADVTHEFNLLNDFLHNSILDEGGVEAQQNSAFNRPGGPSEMLSGFGSSNGLTGGSVSAGHVPGSMLPPSNFDNKSMTRSDKEKTREYYLQAADPSGNDNPEERMSRVLKAKYDAGLLKPFNYIKGYARLGKYLDGHIASTSKQKILRTINQFRPKFREKAQGLTDMQLVYVEMWFEKQLMDYDRVFASMAVPACCWRRTGEIFRGNKEMAELINVPVDQLRDGKIALHEILTEESMVRYWEEFGTIAFDPAHDTLLTACSLKNPSDSSDHPISKLSDSLNKENIDLLLADTSHHVQLIHNAASLGSTGPLPPKLAKDVERHGRDLWNLCVRLKRERDTSVSMEKAKLLLKARSLAFSMLELGRSAGRAKEDTGAEIAYLMSLSLTLGKHCVEDSDLDSARLALQKTAELMERLKAAPLDASDPCEQSERTKLDAEYLAMRTALSWKEDRLDVAEHMFGKINAIRPTLDPRSAEIIADTLQHIGFDLASKGGHGMAVKWLKRAYDIINHQALDQLSSKGLELRLAICQGLVRGLLDIGSPECVQEANSLIEYIESEIGDKPLVLHWRLELLQKAPGEIFDIDAYSSILHRMVRSFDYSDASFYFLLHHIKSLREKNHRLARGLLDELLLQHIISSKNSEWIGKTVVRRVWMSTVDETNSIEALTDLQKLLDKVSDALSEPLECDIAGAAHSKVMWSKIDSIVFNENYEAAEAWCLIALHRVFMSSGEANLGKFSRKRVICALRSNDTEKARQILHSMSENSKNHILTRYLAFKVSLIDWDHELGCESIRHLSRLSDSPQGRDVLYACIREAQQAGDKLCTLTALQAIIESWTTDQETPSNLTSILRCSIRLIHLIEEKGNEDEAGSHSVAYAEDLCHIFEKAAEQANQHPKDDVGNIVFTVPELHWFRKNAYNMGVAKCDTWELFHIIRIFKTCLAFSTCYPKDLPSSEATDIAMMALRCHFVIAAALVSLARKEDRVEDQLQCYLQVRHHMEKFYAILETDTDEIMDESTAADLNAKLSTLFVFDFEAATVLRDWDALNEIVRKAKSCRDEVMYKAMGDCVLRSKAPGKALFSTMRLIINEIFELEEFDYEKLAKYIRCMFQAILGLDDTAALQLVDQAIQIAREGKETGNQLPSAELEWLVATSFNHAIDYYARGEEEPCHRWALKAMHLAEYIDDGGLLRDTLQEKFAKLQFDGGPR</sequence>
<feature type="compositionally biased region" description="Basic and acidic residues" evidence="7">
    <location>
        <begin position="43"/>
        <end position="55"/>
    </location>
</feature>
<evidence type="ECO:0000256" key="2">
    <source>
        <dbReference type="ARBA" id="ARBA00022723"/>
    </source>
</evidence>
<feature type="compositionally biased region" description="Basic and acidic residues" evidence="7">
    <location>
        <begin position="352"/>
        <end position="362"/>
    </location>
</feature>
<feature type="compositionally biased region" description="Basic and acidic residues" evidence="7">
    <location>
        <begin position="153"/>
        <end position="164"/>
    </location>
</feature>
<dbReference type="Pfam" id="PF24990">
    <property type="entry name" value="PAS_13"/>
    <property type="match status" value="1"/>
</dbReference>
<comment type="caution">
    <text evidence="9">The sequence shown here is derived from an EMBL/GenBank/DDBJ whole genome shotgun (WGS) entry which is preliminary data.</text>
</comment>
<dbReference type="PANTHER" id="PTHR40375">
    <property type="entry name" value="SPORULATION-SPECIFIC PROTEIN 22"/>
    <property type="match status" value="1"/>
</dbReference>
<keyword evidence="6" id="KW-0469">Meiosis</keyword>
<evidence type="ECO:0000256" key="3">
    <source>
        <dbReference type="ARBA" id="ARBA00023015"/>
    </source>
</evidence>
<evidence type="ECO:0000256" key="7">
    <source>
        <dbReference type="SAM" id="MobiDB-lite"/>
    </source>
</evidence>
<gene>
    <name evidence="9" type="ORF">CFAM422_008327</name>
</gene>
<proteinExistence type="predicted"/>
<dbReference type="GO" id="GO:0090173">
    <property type="term" value="P:regulation of synaptonemal complex assembly"/>
    <property type="evidence" value="ECO:0007669"/>
    <property type="project" value="InterPro"/>
</dbReference>
<feature type="compositionally biased region" description="Low complexity" evidence="7">
    <location>
        <begin position="7"/>
        <end position="21"/>
    </location>
</feature>
<keyword evidence="2" id="KW-0479">Metal-binding</keyword>
<feature type="region of interest" description="Disordered" evidence="7">
    <location>
        <begin position="1"/>
        <end position="78"/>
    </location>
</feature>
<evidence type="ECO:0000256" key="1">
    <source>
        <dbReference type="ARBA" id="ARBA00004123"/>
    </source>
</evidence>
<dbReference type="GO" id="GO:0005634">
    <property type="term" value="C:nucleus"/>
    <property type="evidence" value="ECO:0007669"/>
    <property type="project" value="UniProtKB-SubCell"/>
</dbReference>
<evidence type="ECO:0000259" key="8">
    <source>
        <dbReference type="Pfam" id="PF24990"/>
    </source>
</evidence>
<feature type="region of interest" description="Disordered" evidence="7">
    <location>
        <begin position="153"/>
        <end position="208"/>
    </location>
</feature>
<evidence type="ECO:0000256" key="6">
    <source>
        <dbReference type="ARBA" id="ARBA00023254"/>
    </source>
</evidence>
<keyword evidence="5" id="KW-0539">Nucleus</keyword>
<name>A0A9P4XBH1_9HYPO</name>
<feature type="domain" description="ERT1/acuK family PAS" evidence="8">
    <location>
        <begin position="469"/>
        <end position="551"/>
    </location>
</feature>
<dbReference type="InterPro" id="IPR039057">
    <property type="entry name" value="Spo22/ZIP4"/>
</dbReference>
<organism evidence="9 10">
    <name type="scientific">Trichoderma lentiforme</name>
    <dbReference type="NCBI Taxonomy" id="1567552"/>
    <lineage>
        <taxon>Eukaryota</taxon>
        <taxon>Fungi</taxon>
        <taxon>Dikarya</taxon>
        <taxon>Ascomycota</taxon>
        <taxon>Pezizomycotina</taxon>
        <taxon>Sordariomycetes</taxon>
        <taxon>Hypocreomycetidae</taxon>
        <taxon>Hypocreales</taxon>
        <taxon>Hypocreaceae</taxon>
        <taxon>Trichoderma</taxon>
    </lineage>
</organism>
<dbReference type="Proteomes" id="UP000801864">
    <property type="component" value="Unassembled WGS sequence"/>
</dbReference>
<evidence type="ECO:0000313" key="9">
    <source>
        <dbReference type="EMBL" id="KAF3067505.1"/>
    </source>
</evidence>
<dbReference type="GO" id="GO:0051321">
    <property type="term" value="P:meiotic cell cycle"/>
    <property type="evidence" value="ECO:0007669"/>
    <property type="project" value="UniProtKB-KW"/>
</dbReference>
<feature type="compositionally biased region" description="Polar residues" evidence="7">
    <location>
        <begin position="182"/>
        <end position="195"/>
    </location>
</feature>
<feature type="compositionally biased region" description="Low complexity" evidence="7">
    <location>
        <begin position="168"/>
        <end position="177"/>
    </location>
</feature>
<keyword evidence="3" id="KW-0805">Transcription regulation</keyword>
<dbReference type="PANTHER" id="PTHR40375:SF2">
    <property type="entry name" value="SPORULATION-SPECIFIC PROTEIN 22"/>
    <property type="match status" value="1"/>
</dbReference>
<dbReference type="EMBL" id="QLNT01000015">
    <property type="protein sequence ID" value="KAF3067505.1"/>
    <property type="molecule type" value="Genomic_DNA"/>
</dbReference>
<accession>A0A9P4XBH1</accession>
<protein>
    <submittedName>
        <fullName evidence="9">Regulator of drug sensitivity 2</fullName>
    </submittedName>
</protein>
<dbReference type="InterPro" id="IPR013940">
    <property type="entry name" value="Spo22/ZIP4/TEX11"/>
</dbReference>
<dbReference type="Pfam" id="PF08631">
    <property type="entry name" value="SPO22"/>
    <property type="match status" value="1"/>
</dbReference>
<feature type="region of interest" description="Disordered" evidence="7">
    <location>
        <begin position="330"/>
        <end position="362"/>
    </location>
</feature>
<keyword evidence="4" id="KW-0804">Transcription</keyword>
<reference evidence="9 10" key="1">
    <citation type="submission" date="2018-06" db="EMBL/GenBank/DDBJ databases">
        <title>Genome analysis of cellulolytic fungus Trichoderma lentiforme CFAM-422.</title>
        <authorList>
            <person name="Steindorff A.S."/>
            <person name="Formighieri E.F."/>
            <person name="Midorikawa G.E.O."/>
            <person name="Tamietti M.S."/>
            <person name="Ramos E.Z."/>
            <person name="Silva A.S."/>
            <person name="Bon E.P.S."/>
            <person name="Mendes T.D."/>
            <person name="Damaso M.C.T."/>
            <person name="Favaro L.C.L."/>
        </authorList>
    </citation>
    <scope>NUCLEOTIDE SEQUENCE [LARGE SCALE GENOMIC DNA]</scope>
    <source>
        <strain evidence="9 10">CFAM-422</strain>
    </source>
</reference>
<keyword evidence="10" id="KW-1185">Reference proteome</keyword>
<dbReference type="GO" id="GO:0046872">
    <property type="term" value="F:metal ion binding"/>
    <property type="evidence" value="ECO:0007669"/>
    <property type="project" value="UniProtKB-KW"/>
</dbReference>
<evidence type="ECO:0000256" key="4">
    <source>
        <dbReference type="ARBA" id="ARBA00023163"/>
    </source>
</evidence>